<dbReference type="InterPro" id="IPR043131">
    <property type="entry name" value="BCAT-like_N"/>
</dbReference>
<dbReference type="InterPro" id="IPR036038">
    <property type="entry name" value="Aminotransferase-like"/>
</dbReference>
<dbReference type="SUPFAM" id="SSF56752">
    <property type="entry name" value="D-aminoacid aminotransferase-like PLP-dependent enzymes"/>
    <property type="match status" value="1"/>
</dbReference>
<evidence type="ECO:0000313" key="12">
    <source>
        <dbReference type="Proteomes" id="UP001597044"/>
    </source>
</evidence>
<comment type="similarity">
    <text evidence="2">Belongs to the class-IV pyridoxal-phosphate-dependent aminotransferase family.</text>
</comment>
<evidence type="ECO:0000256" key="2">
    <source>
        <dbReference type="ARBA" id="ARBA00009320"/>
    </source>
</evidence>
<sequence>MTQLTVSVWRGAEQLDAIASDDRSLRYGDGLFETVRVLAGRPVLMEQHWARLSVGCERLGLPDESIWRAHVTSFLANRHHGILRIQVSAGSGGRGYARPSICQPVLILHWFDEPMPPRDWAEQGICMSEASLRLAEQPALAGIKHSNRLEQVLLRQELSATPECQEAVVYDQSGRVIEGVFSNLFFVRDGELHTPALGRCGVRGVLRDALLDACSEHGIAAVVGDFTRADLLSADAIFFVNSVNGLWPVRRWLSGQEQLIPVGSSNESATSHDKAWRIDAITRQCQDIIAPWFANA</sequence>
<comment type="caution">
    <text evidence="11">The sequence shown here is derived from an EMBL/GenBank/DDBJ whole genome shotgun (WGS) entry which is preliminary data.</text>
</comment>
<dbReference type="Gene3D" id="3.30.470.10">
    <property type="match status" value="1"/>
</dbReference>
<organism evidence="11 12">
    <name type="scientific">Paraperlucidibaca wandonensis</name>
    <dbReference type="NCBI Taxonomy" id="1268273"/>
    <lineage>
        <taxon>Bacteria</taxon>
        <taxon>Pseudomonadati</taxon>
        <taxon>Pseudomonadota</taxon>
        <taxon>Gammaproteobacteria</taxon>
        <taxon>Moraxellales</taxon>
        <taxon>Moraxellaceae</taxon>
        <taxon>Paraperlucidibaca</taxon>
    </lineage>
</organism>
<accession>A0ABW3HFI0</accession>
<protein>
    <recommendedName>
        <fullName evidence="8 10">Aminodeoxychorismate lyase</fullName>
        <ecNumber evidence="8 10">4.1.3.38</ecNumber>
    </recommendedName>
</protein>
<comment type="cofactor">
    <cofactor evidence="1">
        <name>pyridoxal 5'-phosphate</name>
        <dbReference type="ChEBI" id="CHEBI:597326"/>
    </cofactor>
</comment>
<keyword evidence="6 11" id="KW-0456">Lyase</keyword>
<keyword evidence="5" id="KW-0289">Folate biosynthesis</keyword>
<keyword evidence="12" id="KW-1185">Reference proteome</keyword>
<evidence type="ECO:0000256" key="7">
    <source>
        <dbReference type="ARBA" id="ARBA00035633"/>
    </source>
</evidence>
<evidence type="ECO:0000256" key="1">
    <source>
        <dbReference type="ARBA" id="ARBA00001933"/>
    </source>
</evidence>
<name>A0ABW3HFI0_9GAMM</name>
<dbReference type="Gene3D" id="3.20.10.10">
    <property type="entry name" value="D-amino Acid Aminotransferase, subunit A, domain 2"/>
    <property type="match status" value="1"/>
</dbReference>
<comment type="pathway">
    <text evidence="7">Cofactor biosynthesis; tetrahydrofolate biosynthesis; 4-aminobenzoate from chorismate: step 2/2.</text>
</comment>
<evidence type="ECO:0000256" key="6">
    <source>
        <dbReference type="ARBA" id="ARBA00023239"/>
    </source>
</evidence>
<dbReference type="PANTHER" id="PTHR42743">
    <property type="entry name" value="AMINO-ACID AMINOTRANSFERASE"/>
    <property type="match status" value="1"/>
</dbReference>
<evidence type="ECO:0000256" key="3">
    <source>
        <dbReference type="ARBA" id="ARBA00011738"/>
    </source>
</evidence>
<proteinExistence type="inferred from homology"/>
<dbReference type="PANTHER" id="PTHR42743:SF2">
    <property type="entry name" value="AMINODEOXYCHORISMATE LYASE"/>
    <property type="match status" value="1"/>
</dbReference>
<dbReference type="InterPro" id="IPR043132">
    <property type="entry name" value="BCAT-like_C"/>
</dbReference>
<dbReference type="EMBL" id="JBHTIT010000001">
    <property type="protein sequence ID" value="MFD0949969.1"/>
    <property type="molecule type" value="Genomic_DNA"/>
</dbReference>
<evidence type="ECO:0000256" key="9">
    <source>
        <dbReference type="ARBA" id="ARBA00049529"/>
    </source>
</evidence>
<evidence type="ECO:0000313" key="11">
    <source>
        <dbReference type="EMBL" id="MFD0949969.1"/>
    </source>
</evidence>
<dbReference type="InterPro" id="IPR050571">
    <property type="entry name" value="Class-IV_PLP-Dep_Aminotrnsfr"/>
</dbReference>
<evidence type="ECO:0000256" key="10">
    <source>
        <dbReference type="NCBIfam" id="TIGR03461"/>
    </source>
</evidence>
<dbReference type="GO" id="GO:0008696">
    <property type="term" value="F:4-amino-4-deoxychorismate lyase activity"/>
    <property type="evidence" value="ECO:0007669"/>
    <property type="project" value="UniProtKB-EC"/>
</dbReference>
<comment type="subunit">
    <text evidence="3">Homodimer.</text>
</comment>
<evidence type="ECO:0000256" key="8">
    <source>
        <dbReference type="ARBA" id="ARBA00035676"/>
    </source>
</evidence>
<dbReference type="InterPro" id="IPR001544">
    <property type="entry name" value="Aminotrans_IV"/>
</dbReference>
<reference evidence="12" key="1">
    <citation type="journal article" date="2019" name="Int. J. Syst. Evol. Microbiol.">
        <title>The Global Catalogue of Microorganisms (GCM) 10K type strain sequencing project: providing services to taxonomists for standard genome sequencing and annotation.</title>
        <authorList>
            <consortium name="The Broad Institute Genomics Platform"/>
            <consortium name="The Broad Institute Genome Sequencing Center for Infectious Disease"/>
            <person name="Wu L."/>
            <person name="Ma J."/>
        </authorList>
    </citation>
    <scope>NUCLEOTIDE SEQUENCE [LARGE SCALE GENOMIC DNA]</scope>
    <source>
        <strain evidence="12">CCUG 63419</strain>
    </source>
</reference>
<evidence type="ECO:0000256" key="4">
    <source>
        <dbReference type="ARBA" id="ARBA00022898"/>
    </source>
</evidence>
<dbReference type="InterPro" id="IPR017824">
    <property type="entry name" value="Aminodeoxychorismate_lyase_IV"/>
</dbReference>
<gene>
    <name evidence="11" type="primary">pabC</name>
    <name evidence="11" type="ORF">ACFQ0F_06140</name>
</gene>
<comment type="catalytic activity">
    <reaction evidence="9">
        <text>4-amino-4-deoxychorismate = 4-aminobenzoate + pyruvate + H(+)</text>
        <dbReference type="Rhea" id="RHEA:16201"/>
        <dbReference type="ChEBI" id="CHEBI:15361"/>
        <dbReference type="ChEBI" id="CHEBI:15378"/>
        <dbReference type="ChEBI" id="CHEBI:17836"/>
        <dbReference type="ChEBI" id="CHEBI:58406"/>
        <dbReference type="EC" id="4.1.3.38"/>
    </reaction>
</comment>
<evidence type="ECO:0000256" key="5">
    <source>
        <dbReference type="ARBA" id="ARBA00022909"/>
    </source>
</evidence>
<dbReference type="NCBIfam" id="TIGR03461">
    <property type="entry name" value="pabC_Proteo"/>
    <property type="match status" value="1"/>
</dbReference>
<dbReference type="EC" id="4.1.3.38" evidence="8 10"/>
<dbReference type="RefSeq" id="WP_379070216.1">
    <property type="nucleotide sequence ID" value="NZ_JBHTIT010000001.1"/>
</dbReference>
<dbReference type="Proteomes" id="UP001597044">
    <property type="component" value="Unassembled WGS sequence"/>
</dbReference>
<keyword evidence="4" id="KW-0663">Pyridoxal phosphate</keyword>
<dbReference type="Pfam" id="PF01063">
    <property type="entry name" value="Aminotran_4"/>
    <property type="match status" value="1"/>
</dbReference>